<sequence length="113" mass="12063">MSAETFTCGHCHYEFNSGVTTCQGCLGTVIWGATQHEMHQAGVFMAIVGAVIGALLMFGIPAAFNKYLGTALTLGYGFGFGALIPVGIMGMLGYFWGSNKAAKEHRGECRTFR</sequence>
<accession>A0A0Q0FE23</accession>
<evidence type="ECO:0000313" key="2">
    <source>
        <dbReference type="EMBL" id="KPZ21730.1"/>
    </source>
</evidence>
<name>A0A0Q0FE23_9PSED</name>
<feature type="transmembrane region" description="Helical" evidence="1">
    <location>
        <begin position="76"/>
        <end position="96"/>
    </location>
</feature>
<keyword evidence="1" id="KW-0472">Membrane</keyword>
<protein>
    <submittedName>
        <fullName evidence="2">Uncharacterized protein</fullName>
    </submittedName>
</protein>
<keyword evidence="1" id="KW-1133">Transmembrane helix</keyword>
<evidence type="ECO:0000313" key="3">
    <source>
        <dbReference type="Proteomes" id="UP000050317"/>
    </source>
</evidence>
<comment type="caution">
    <text evidence="2">The sequence shown here is derived from an EMBL/GenBank/DDBJ whole genome shotgun (WGS) entry which is preliminary data.</text>
</comment>
<gene>
    <name evidence="2" type="ORF">ALO40_200282</name>
</gene>
<dbReference type="EMBL" id="LJRR01000094">
    <property type="protein sequence ID" value="KPZ21730.1"/>
    <property type="molecule type" value="Genomic_DNA"/>
</dbReference>
<keyword evidence="1" id="KW-0812">Transmembrane</keyword>
<reference evidence="2 3" key="1">
    <citation type="submission" date="2015-09" db="EMBL/GenBank/DDBJ databases">
        <title>Genome announcement of multiple Pseudomonas syringae strains.</title>
        <authorList>
            <person name="Thakur S."/>
            <person name="Wang P.W."/>
            <person name="Gong Y."/>
            <person name="Weir B.S."/>
            <person name="Guttman D.S."/>
        </authorList>
    </citation>
    <scope>NUCLEOTIDE SEQUENCE [LARGE SCALE GENOMIC DNA]</scope>
    <source>
        <strain evidence="2 3">ICMP3963</strain>
    </source>
</reference>
<dbReference type="RefSeq" id="WP_020342989.1">
    <property type="nucleotide sequence ID" value="NZ_JYHK01000089.1"/>
</dbReference>
<dbReference type="PATRIC" id="fig|251703.9.peg.2304"/>
<evidence type="ECO:0000256" key="1">
    <source>
        <dbReference type="SAM" id="Phobius"/>
    </source>
</evidence>
<feature type="transmembrane region" description="Helical" evidence="1">
    <location>
        <begin position="43"/>
        <end position="64"/>
    </location>
</feature>
<dbReference type="AlphaFoldDB" id="A0A0Q0FE23"/>
<proteinExistence type="predicted"/>
<organism evidence="2 3">
    <name type="scientific">Pseudomonas syringae pv. viburni</name>
    <dbReference type="NCBI Taxonomy" id="251703"/>
    <lineage>
        <taxon>Bacteria</taxon>
        <taxon>Pseudomonadati</taxon>
        <taxon>Pseudomonadota</taxon>
        <taxon>Gammaproteobacteria</taxon>
        <taxon>Pseudomonadales</taxon>
        <taxon>Pseudomonadaceae</taxon>
        <taxon>Pseudomonas</taxon>
    </lineage>
</organism>
<dbReference type="Proteomes" id="UP000050317">
    <property type="component" value="Unassembled WGS sequence"/>
</dbReference>